<sequence>MYTPGEHHLSSEFLEQRLAGLSQRSRNMSAGSAVEGSTASSNAQSSTEAPGNSSFPTESSSSSDVSPGNGTFSTAGRANESASNSSNKTAGLNIPTLAALTVSDTSSPGPSELGPQLNEDARRDIVQRLMQAENALLTERMHCSVCRVKPVECVYLPCGHVVACKDCAAAATTCIQCNATVGATANIYLS</sequence>
<organism evidence="6 7">
    <name type="scientific">Plakobranchus ocellatus</name>
    <dbReference type="NCBI Taxonomy" id="259542"/>
    <lineage>
        <taxon>Eukaryota</taxon>
        <taxon>Metazoa</taxon>
        <taxon>Spiralia</taxon>
        <taxon>Lophotrochozoa</taxon>
        <taxon>Mollusca</taxon>
        <taxon>Gastropoda</taxon>
        <taxon>Heterobranchia</taxon>
        <taxon>Euthyneura</taxon>
        <taxon>Panpulmonata</taxon>
        <taxon>Sacoglossa</taxon>
        <taxon>Placobranchoidea</taxon>
        <taxon>Plakobranchidae</taxon>
        <taxon>Plakobranchus</taxon>
    </lineage>
</organism>
<keyword evidence="7" id="KW-1185">Reference proteome</keyword>
<reference evidence="6 7" key="1">
    <citation type="journal article" date="2021" name="Elife">
        <title>Chloroplast acquisition without the gene transfer in kleptoplastic sea slugs, Plakobranchus ocellatus.</title>
        <authorList>
            <person name="Maeda T."/>
            <person name="Takahashi S."/>
            <person name="Yoshida T."/>
            <person name="Shimamura S."/>
            <person name="Takaki Y."/>
            <person name="Nagai Y."/>
            <person name="Toyoda A."/>
            <person name="Suzuki Y."/>
            <person name="Arimoto A."/>
            <person name="Ishii H."/>
            <person name="Satoh N."/>
            <person name="Nishiyama T."/>
            <person name="Hasebe M."/>
            <person name="Maruyama T."/>
            <person name="Minagawa J."/>
            <person name="Obokata J."/>
            <person name="Shigenobu S."/>
        </authorList>
    </citation>
    <scope>NUCLEOTIDE SEQUENCE [LARGE SCALE GENOMIC DNA]</scope>
</reference>
<evidence type="ECO:0000256" key="1">
    <source>
        <dbReference type="ARBA" id="ARBA00022771"/>
    </source>
</evidence>
<evidence type="ECO:0000256" key="4">
    <source>
        <dbReference type="SAM" id="MobiDB-lite"/>
    </source>
</evidence>
<evidence type="ECO:0000313" key="7">
    <source>
        <dbReference type="Proteomes" id="UP000735302"/>
    </source>
</evidence>
<name>A0AAV4A799_9GAST</name>
<dbReference type="AlphaFoldDB" id="A0AAV4A799"/>
<dbReference type="Pfam" id="PF13920">
    <property type="entry name" value="zf-C3HC4_3"/>
    <property type="match status" value="1"/>
</dbReference>
<evidence type="ECO:0000256" key="3">
    <source>
        <dbReference type="PROSITE-ProRule" id="PRU00175"/>
    </source>
</evidence>
<comment type="caution">
    <text evidence="6">The sequence shown here is derived from an EMBL/GenBank/DDBJ whole genome shotgun (WGS) entry which is preliminary data.</text>
</comment>
<proteinExistence type="predicted"/>
<feature type="compositionally biased region" description="Basic and acidic residues" evidence="4">
    <location>
        <begin position="1"/>
        <end position="10"/>
    </location>
</feature>
<gene>
    <name evidence="6" type="ORF">PoB_003004900</name>
</gene>
<dbReference type="InterPro" id="IPR013083">
    <property type="entry name" value="Znf_RING/FYVE/PHD"/>
</dbReference>
<accession>A0AAV4A799</accession>
<feature type="region of interest" description="Disordered" evidence="4">
    <location>
        <begin position="1"/>
        <end position="90"/>
    </location>
</feature>
<feature type="compositionally biased region" description="Polar residues" evidence="4">
    <location>
        <begin position="22"/>
        <end position="52"/>
    </location>
</feature>
<dbReference type="Proteomes" id="UP000735302">
    <property type="component" value="Unassembled WGS sequence"/>
</dbReference>
<keyword evidence="1 3" id="KW-0863">Zinc-finger</keyword>
<dbReference type="EMBL" id="BLXT01003727">
    <property type="protein sequence ID" value="GFO03544.1"/>
    <property type="molecule type" value="Genomic_DNA"/>
</dbReference>
<evidence type="ECO:0000256" key="2">
    <source>
        <dbReference type="ARBA" id="ARBA00022833"/>
    </source>
</evidence>
<feature type="compositionally biased region" description="Low complexity" evidence="4">
    <location>
        <begin position="53"/>
        <end position="66"/>
    </location>
</feature>
<keyword evidence="2" id="KW-0862">Zinc</keyword>
<feature type="domain" description="RING-type" evidence="5">
    <location>
        <begin position="143"/>
        <end position="178"/>
    </location>
</feature>
<protein>
    <submittedName>
        <fullName evidence="6">Baculoviral iap repeat-containing protein 8</fullName>
    </submittedName>
</protein>
<evidence type="ECO:0000313" key="6">
    <source>
        <dbReference type="EMBL" id="GFO03544.1"/>
    </source>
</evidence>
<dbReference type="GO" id="GO:0008270">
    <property type="term" value="F:zinc ion binding"/>
    <property type="evidence" value="ECO:0007669"/>
    <property type="project" value="UniProtKB-KW"/>
</dbReference>
<dbReference type="PROSITE" id="PS50089">
    <property type="entry name" value="ZF_RING_2"/>
    <property type="match status" value="1"/>
</dbReference>
<evidence type="ECO:0000259" key="5">
    <source>
        <dbReference type="PROSITE" id="PS50089"/>
    </source>
</evidence>
<dbReference type="InterPro" id="IPR001841">
    <property type="entry name" value="Znf_RING"/>
</dbReference>
<keyword evidence="1 3" id="KW-0479">Metal-binding</keyword>
<dbReference type="Gene3D" id="3.30.40.10">
    <property type="entry name" value="Zinc/RING finger domain, C3HC4 (zinc finger)"/>
    <property type="match status" value="1"/>
</dbReference>
<feature type="compositionally biased region" description="Polar residues" evidence="4">
    <location>
        <begin position="68"/>
        <end position="90"/>
    </location>
</feature>